<feature type="signal peptide" evidence="1">
    <location>
        <begin position="1"/>
        <end position="19"/>
    </location>
</feature>
<dbReference type="HOGENOM" id="CLU_2622641_0_0_1"/>
<gene>
    <name evidence="2" type="ORF">OIDMADRAFT_15959</name>
</gene>
<dbReference type="Proteomes" id="UP000054321">
    <property type="component" value="Unassembled WGS sequence"/>
</dbReference>
<keyword evidence="3" id="KW-1185">Reference proteome</keyword>
<organism evidence="2 3">
    <name type="scientific">Oidiodendron maius (strain Zn)</name>
    <dbReference type="NCBI Taxonomy" id="913774"/>
    <lineage>
        <taxon>Eukaryota</taxon>
        <taxon>Fungi</taxon>
        <taxon>Dikarya</taxon>
        <taxon>Ascomycota</taxon>
        <taxon>Pezizomycotina</taxon>
        <taxon>Leotiomycetes</taxon>
        <taxon>Leotiomycetes incertae sedis</taxon>
        <taxon>Myxotrichaceae</taxon>
        <taxon>Oidiodendron</taxon>
    </lineage>
</organism>
<keyword evidence="1" id="KW-0732">Signal</keyword>
<dbReference type="EMBL" id="KN832870">
    <property type="protein sequence ID" value="KIN06926.1"/>
    <property type="molecule type" value="Genomic_DNA"/>
</dbReference>
<feature type="chain" id="PRO_5002178147" evidence="1">
    <location>
        <begin position="20"/>
        <end position="78"/>
    </location>
</feature>
<reference evidence="2 3" key="1">
    <citation type="submission" date="2014-04" db="EMBL/GenBank/DDBJ databases">
        <authorList>
            <consortium name="DOE Joint Genome Institute"/>
            <person name="Kuo A."/>
            <person name="Martino E."/>
            <person name="Perotto S."/>
            <person name="Kohler A."/>
            <person name="Nagy L.G."/>
            <person name="Floudas D."/>
            <person name="Copeland A."/>
            <person name="Barry K.W."/>
            <person name="Cichocki N."/>
            <person name="Veneault-Fourrey C."/>
            <person name="LaButti K."/>
            <person name="Lindquist E.A."/>
            <person name="Lipzen A."/>
            <person name="Lundell T."/>
            <person name="Morin E."/>
            <person name="Murat C."/>
            <person name="Sun H."/>
            <person name="Tunlid A."/>
            <person name="Henrissat B."/>
            <person name="Grigoriev I.V."/>
            <person name="Hibbett D.S."/>
            <person name="Martin F."/>
            <person name="Nordberg H.P."/>
            <person name="Cantor M.N."/>
            <person name="Hua S.X."/>
        </authorList>
    </citation>
    <scope>NUCLEOTIDE SEQUENCE [LARGE SCALE GENOMIC DNA]</scope>
    <source>
        <strain evidence="2 3">Zn</strain>
    </source>
</reference>
<reference evidence="3" key="2">
    <citation type="submission" date="2015-01" db="EMBL/GenBank/DDBJ databases">
        <title>Evolutionary Origins and Diversification of the Mycorrhizal Mutualists.</title>
        <authorList>
            <consortium name="DOE Joint Genome Institute"/>
            <consortium name="Mycorrhizal Genomics Consortium"/>
            <person name="Kohler A."/>
            <person name="Kuo A."/>
            <person name="Nagy L.G."/>
            <person name="Floudas D."/>
            <person name="Copeland A."/>
            <person name="Barry K.W."/>
            <person name="Cichocki N."/>
            <person name="Veneault-Fourrey C."/>
            <person name="LaButti K."/>
            <person name="Lindquist E.A."/>
            <person name="Lipzen A."/>
            <person name="Lundell T."/>
            <person name="Morin E."/>
            <person name="Murat C."/>
            <person name="Riley R."/>
            <person name="Ohm R."/>
            <person name="Sun H."/>
            <person name="Tunlid A."/>
            <person name="Henrissat B."/>
            <person name="Grigoriev I.V."/>
            <person name="Hibbett D.S."/>
            <person name="Martin F."/>
        </authorList>
    </citation>
    <scope>NUCLEOTIDE SEQUENCE [LARGE SCALE GENOMIC DNA]</scope>
    <source>
        <strain evidence="3">Zn</strain>
    </source>
</reference>
<dbReference type="AlphaFoldDB" id="A0A0C3HFC5"/>
<proteinExistence type="predicted"/>
<protein>
    <submittedName>
        <fullName evidence="2">Uncharacterized protein</fullName>
    </submittedName>
</protein>
<sequence length="78" mass="7775">MRITTAILAVLATAVMVSSTPSSLNQARAATCPCYPNCGCDAPTECLCLVGTSPSAPCYPNCGCPAGQVGVCCGECKA</sequence>
<name>A0A0C3HFC5_OIDMZ</name>
<accession>A0A0C3HFC5</accession>
<evidence type="ECO:0000313" key="2">
    <source>
        <dbReference type="EMBL" id="KIN06926.1"/>
    </source>
</evidence>
<evidence type="ECO:0000313" key="3">
    <source>
        <dbReference type="Proteomes" id="UP000054321"/>
    </source>
</evidence>
<dbReference type="InParanoid" id="A0A0C3HFC5"/>
<evidence type="ECO:0000256" key="1">
    <source>
        <dbReference type="SAM" id="SignalP"/>
    </source>
</evidence>